<proteinExistence type="predicted"/>
<dbReference type="OrthoDB" id="10471256at2759"/>
<feature type="region of interest" description="Disordered" evidence="1">
    <location>
        <begin position="1"/>
        <end position="46"/>
    </location>
</feature>
<evidence type="ECO:0000313" key="3">
    <source>
        <dbReference type="Proteomes" id="UP000789831"/>
    </source>
</evidence>
<accession>A0A9N8VES0</accession>
<name>A0A9N8VES0_9GLOM</name>
<evidence type="ECO:0000313" key="2">
    <source>
        <dbReference type="EMBL" id="CAG8453549.1"/>
    </source>
</evidence>
<evidence type="ECO:0000256" key="1">
    <source>
        <dbReference type="SAM" id="MobiDB-lite"/>
    </source>
</evidence>
<organism evidence="2 3">
    <name type="scientific">Ambispora gerdemannii</name>
    <dbReference type="NCBI Taxonomy" id="144530"/>
    <lineage>
        <taxon>Eukaryota</taxon>
        <taxon>Fungi</taxon>
        <taxon>Fungi incertae sedis</taxon>
        <taxon>Mucoromycota</taxon>
        <taxon>Glomeromycotina</taxon>
        <taxon>Glomeromycetes</taxon>
        <taxon>Archaeosporales</taxon>
        <taxon>Ambisporaceae</taxon>
        <taxon>Ambispora</taxon>
    </lineage>
</organism>
<dbReference type="Proteomes" id="UP000789831">
    <property type="component" value="Unassembled WGS sequence"/>
</dbReference>
<dbReference type="EMBL" id="CAJVPL010000140">
    <property type="protein sequence ID" value="CAG8453549.1"/>
    <property type="molecule type" value="Genomic_DNA"/>
</dbReference>
<keyword evidence="3" id="KW-1185">Reference proteome</keyword>
<gene>
    <name evidence="2" type="ORF">AGERDE_LOCUS1869</name>
</gene>
<comment type="caution">
    <text evidence="2">The sequence shown here is derived from an EMBL/GenBank/DDBJ whole genome shotgun (WGS) entry which is preliminary data.</text>
</comment>
<sequence length="84" mass="9703">MSNLGIAIDLPPRPPARLGFYEDMDGEEEDKTQNVPPRPPARLGFYNENPLKERREKEEDWVKCSSDVTINNIKETTIWGETQQ</sequence>
<protein>
    <submittedName>
        <fullName evidence="2">11804_t:CDS:1</fullName>
    </submittedName>
</protein>
<reference evidence="2" key="1">
    <citation type="submission" date="2021-06" db="EMBL/GenBank/DDBJ databases">
        <authorList>
            <person name="Kallberg Y."/>
            <person name="Tangrot J."/>
            <person name="Rosling A."/>
        </authorList>
    </citation>
    <scope>NUCLEOTIDE SEQUENCE</scope>
    <source>
        <strain evidence="2">MT106</strain>
    </source>
</reference>
<dbReference type="AlphaFoldDB" id="A0A9N8VES0"/>